<dbReference type="Gene3D" id="1.10.1070.11">
    <property type="entry name" value="Phosphatidylinositol 3-/4-kinase, catalytic domain"/>
    <property type="match status" value="1"/>
</dbReference>
<dbReference type="InterPro" id="IPR000403">
    <property type="entry name" value="PI3/4_kinase_cat_dom"/>
</dbReference>
<dbReference type="InterPro" id="IPR011990">
    <property type="entry name" value="TPR-like_helical_dom_sf"/>
</dbReference>
<dbReference type="GO" id="GO:0016242">
    <property type="term" value="P:negative regulation of macroautophagy"/>
    <property type="evidence" value="ECO:0007669"/>
    <property type="project" value="TreeGrafter"/>
</dbReference>
<keyword evidence="7 12" id="KW-0067">ATP-binding</keyword>
<name>A0A4S4KNF8_9APHY</name>
<evidence type="ECO:0000256" key="13">
    <source>
        <dbReference type="SAM" id="MobiDB-lite"/>
    </source>
</evidence>
<dbReference type="InterPro" id="IPR036940">
    <property type="entry name" value="PI3/4_kinase_cat_sf"/>
</dbReference>
<evidence type="ECO:0000256" key="9">
    <source>
        <dbReference type="ARBA" id="ARBA00047899"/>
    </source>
</evidence>
<dbReference type="GO" id="GO:0005886">
    <property type="term" value="C:plasma membrane"/>
    <property type="evidence" value="ECO:0007669"/>
    <property type="project" value="UniProtKB-ARBA"/>
</dbReference>
<dbReference type="Pfam" id="PF08771">
    <property type="entry name" value="FRB_dom"/>
    <property type="match status" value="1"/>
</dbReference>
<feature type="compositionally biased region" description="Acidic residues" evidence="13">
    <location>
        <begin position="2510"/>
        <end position="2522"/>
    </location>
</feature>
<dbReference type="InterPro" id="IPR057564">
    <property type="entry name" value="HEAT_ATR"/>
</dbReference>
<keyword evidence="6 12" id="KW-0418">Kinase</keyword>
<dbReference type="FunFam" id="3.30.1010.10:FF:000006">
    <property type="entry name" value="Serine/threonine-protein kinase TOR"/>
    <property type="match status" value="1"/>
</dbReference>
<dbReference type="PROSITE" id="PS50012">
    <property type="entry name" value="RCC1_3"/>
    <property type="match status" value="1"/>
</dbReference>
<evidence type="ECO:0000256" key="12">
    <source>
        <dbReference type="RuleBase" id="RU364109"/>
    </source>
</evidence>
<dbReference type="Pfam" id="PF23593">
    <property type="entry name" value="HEAT_ATR"/>
    <property type="match status" value="1"/>
</dbReference>
<keyword evidence="8" id="KW-0131">Cell cycle</keyword>
<evidence type="ECO:0000256" key="11">
    <source>
        <dbReference type="PROSITE-ProRule" id="PRU00235"/>
    </source>
</evidence>
<dbReference type="PANTHER" id="PTHR11139:SF9">
    <property type="entry name" value="SERINE_THREONINE-PROTEIN KINASE MTOR"/>
    <property type="match status" value="1"/>
</dbReference>
<evidence type="ECO:0000256" key="3">
    <source>
        <dbReference type="ARBA" id="ARBA00022679"/>
    </source>
</evidence>
<dbReference type="EMBL" id="SGPJ01000127">
    <property type="protein sequence ID" value="THG98269.1"/>
    <property type="molecule type" value="Genomic_DNA"/>
</dbReference>
<dbReference type="InterPro" id="IPR014009">
    <property type="entry name" value="PIK_FAT"/>
</dbReference>
<dbReference type="InterPro" id="IPR011009">
    <property type="entry name" value="Kinase-like_dom_sf"/>
</dbReference>
<dbReference type="GO" id="GO:0005634">
    <property type="term" value="C:nucleus"/>
    <property type="evidence" value="ECO:0007669"/>
    <property type="project" value="TreeGrafter"/>
</dbReference>
<dbReference type="InterPro" id="IPR050517">
    <property type="entry name" value="DDR_Repair_Kinase"/>
</dbReference>
<evidence type="ECO:0000313" key="18">
    <source>
        <dbReference type="Proteomes" id="UP000309038"/>
    </source>
</evidence>
<comment type="catalytic activity">
    <reaction evidence="10">
        <text>L-seryl-[protein] + ATP = O-phospho-L-seryl-[protein] + ADP + H(+)</text>
        <dbReference type="Rhea" id="RHEA:17989"/>
        <dbReference type="Rhea" id="RHEA-COMP:9863"/>
        <dbReference type="Rhea" id="RHEA-COMP:11604"/>
        <dbReference type="ChEBI" id="CHEBI:15378"/>
        <dbReference type="ChEBI" id="CHEBI:29999"/>
        <dbReference type="ChEBI" id="CHEBI:30616"/>
        <dbReference type="ChEBI" id="CHEBI:83421"/>
        <dbReference type="ChEBI" id="CHEBI:456216"/>
        <dbReference type="EC" id="2.7.11.1"/>
    </reaction>
</comment>
<feature type="domain" description="PI3K/PI4K catalytic" evidence="14">
    <location>
        <begin position="1686"/>
        <end position="1998"/>
    </location>
</feature>
<dbReference type="SMART" id="SM01345">
    <property type="entry name" value="Rapamycin_bind"/>
    <property type="match status" value="1"/>
</dbReference>
<dbReference type="FunFam" id="1.25.10.10:FF:000371">
    <property type="entry name" value="Serine/threonine-protein kinase TOR"/>
    <property type="match status" value="1"/>
</dbReference>
<comment type="similarity">
    <text evidence="1 12">Belongs to the PI3/PI4-kinase family.</text>
</comment>
<dbReference type="FunFam" id="1.10.1070.11:FF:000029">
    <property type="entry name" value="Serine/threonine-protein kinase TOR"/>
    <property type="match status" value="1"/>
</dbReference>
<dbReference type="PROSITE" id="PS51189">
    <property type="entry name" value="FAT"/>
    <property type="match status" value="1"/>
</dbReference>
<proteinExistence type="inferred from homology"/>
<dbReference type="Gene3D" id="1.20.120.150">
    <property type="entry name" value="FKBP12-rapamycin binding domain"/>
    <property type="match status" value="1"/>
</dbReference>
<keyword evidence="4" id="KW-0677">Repeat</keyword>
<dbReference type="PROSITE" id="PS51190">
    <property type="entry name" value="FATC"/>
    <property type="match status" value="1"/>
</dbReference>
<dbReference type="GO" id="GO:0005737">
    <property type="term" value="C:cytoplasm"/>
    <property type="evidence" value="ECO:0007669"/>
    <property type="project" value="TreeGrafter"/>
</dbReference>
<dbReference type="EC" id="2.7.11.1" evidence="12"/>
<dbReference type="CDD" id="cd05169">
    <property type="entry name" value="PIKKc_TOR"/>
    <property type="match status" value="1"/>
</dbReference>
<dbReference type="Pfam" id="PF11865">
    <property type="entry name" value="mTOR_dom"/>
    <property type="match status" value="1"/>
</dbReference>
<feature type="domain" description="FATC" evidence="16">
    <location>
        <begin position="2034"/>
        <end position="2066"/>
    </location>
</feature>
<organism evidence="17 18">
    <name type="scientific">Hermanssonia centrifuga</name>
    <dbReference type="NCBI Taxonomy" id="98765"/>
    <lineage>
        <taxon>Eukaryota</taxon>
        <taxon>Fungi</taxon>
        <taxon>Dikarya</taxon>
        <taxon>Basidiomycota</taxon>
        <taxon>Agaricomycotina</taxon>
        <taxon>Agaricomycetes</taxon>
        <taxon>Polyporales</taxon>
        <taxon>Meruliaceae</taxon>
        <taxon>Hermanssonia</taxon>
    </lineage>
</organism>
<keyword evidence="18" id="KW-1185">Reference proteome</keyword>
<dbReference type="InterPro" id="IPR018936">
    <property type="entry name" value="PI3/4_kinase_CS"/>
</dbReference>
<sequence>MSSDAAAKLWDDTINRRLFDLVHSQTNYDKLGGILAIDYLLNAEGEGTIESKRNLFRFYNYVKSLLPNPDINVMLAASKTLGSIAEIGGAAFGEHFMDYEVQTAIELLQADKQEPGRYAGVLILKELARNSPTYFHSHIGLVFDKILVPLRDARVIVRESAAELLAACLEIITQRERQTRSPFLLKILQDAQMGLKMAQPEIIHGSLLTYRELLLHGGMFMKENFLDAAEQILNFKTHRDSHVRKMVITLIPTLAVYDTTTFSEHHLHKAMAHLLLQLEKPPERSVEDDNPSVRQAAALTCCKLFIRDPICYQASNHSIEIISDVIDKLLTVGIADPDASIRKTVLSSLHERFDKHLAQAENVRSLFIALNDEVFENRLIAVNLIGRLALHNPAYVMPSLRKTLIQLLTELEYSSVMRNREECTRLLTLLVSATQRLIKPYAIPMLRVLLPKANDPNPTVAANVLMCLGELACVGGEDVLPHVPELMDVIMTRLADPALIKRDAALHTLGQVCSSTGYVVTPLIDHPQLLQILSRILRTEPSQSVRREVIKVLGILGALDPYRRKSKPEEEAASELSANLANTVQRSSIGSSATPDDYYQTVAINALLSILKDQSLGAQHHKVIEAIMSIFKTQGLKCVTYLPQIIPAFAEVARTSTSRVQVFHLEQLAILVGIIKQHVRNHMPEIFRLVTELWENITLQLPLVSLIEALGKALDAEFKPFLPTILPLLLKVFDGEMSEKTASTQIKIFDAFLTFGANIEEYLQLVIPIIVKTYERPDSPVPLRKRAIQTIEGLTRRVNFSDYASRIIHPLVRVLGQPNNELRMAVMDTLCALVIQLGSDFAIFVPTVNKCLLRNRIPHPKYENLISKLLNGERLPQEPGASDLYSSESAKAPEFSAPAEATKMVVNQQHLKQAWDVSQEDLVRSIEAAITSPYAPSELVHRLLNLAEFMEHEEKALPIENRTLGEYAMKFHAYAKALHYKELEFFTETSPTIIEALIGINSKLQQHDAAWGTLLIAREQYDVSKHEEWYERLGRWQEALATYEKKAIEDPDAPDIALGRMKCLHALGEWDQLAVQVDEHWSNANHEDRREMAPLAAAAAWSLNDWESMDGYIATMKADSADRPFYRAILAIHQNQFIKAMKQVSLARDLLDPELTSLVGESYGRSYNTMVRAQMLSELEEIISYKQHADQPERQQTMRKTWMKRLQGCQPDVEVWQRILQVRALVLSPEDDAVTWIKFANLCRKSERMFLAEKTINSLLTPERLQLQYRDHPQHAKAPPNVVYAHLKYMWATGAHEESLEFLRKFTSSLSRDLQPESGEIVTNPTTKKKLDELSRLLARCFFKQAQWQVAMHEDWSERNIKDILHSYYLATHYDPAWYKAWHTWALANFDVVGYMENQIEGRTDMPGNELAVHIVQAVDGFFRSINLRNENALQDTLRLLTLWFKYGSHDEVSHAMTTGFQNVEVDTWLEVIPQIIARIQTPSANIRRNINLLLTDVGKHHPQALIYPLTVASKSNSLPRRTAAQAITDRMKEHSPTIVNQATIVSQELIRVAILWHEMWHEALEEASRLYFTDHNPDGMIAHLEPYHEGPRTARETSFTQVFGRDLHEAYEACRRYRVYGEPRDLERAWEIYYGVFKKIEKQLPQLTVLDLQYVSPELLRARNLDLAVPGTQESGKPTITIQSFATKLTVIPSKQRPRRLALKGSDGRDYHYLLKGHEDLRQDERVMQLFSLVNNLLSVDIDCFKRRLHIQRYPVIPLAPQAGLLGWVQDSDTLHVLIKDYRDSRKVLLNIEYRLMLQMAPDYENLILLQKIEVFEYALENTTGQDLYRVLWLKSAGSEHWLERRATYTRSLAVNSIVGHILGLGDRHPSNLMLTKTTGKVVHIDFGDCFEVAMHREKFPERIPFRLTRMLTHAMEVSGIEGSFRNTCEISMKVLRDNKESLMAVLEAFVYDPLITWRLMLTEPDTRRADLNPDRTADLVGAAAHTQGLPRRPRADENDIFNEAQEVRNERALSVYSRVQNKLTGRDFDPDIPLSVPAQVDKLIIQATSLENLCQCFSGWTHDKRRLGIHPSKLPRTVVGVAGGMSFHAIDHRGRLYVWGALDGTGFALQSDGFSESCKIADRPLRLELPCAIHTISCARLYSAALDTDSYVWTFMSWGRPFRLISPLVDKSSPESTPLQVECGWGFTSILTQSGNVLVFWPQSGRIFDHLQVINSQFDQEGIETKAKISADHPEVIPCHVWDLQGFDPVILPPIPENLPEIPHTGLSVEQQDKPTKLIKISGMDNNIIGLTNKGHVLRFNGLHNENSYSRGRWEYLPHFSEVAKVKEDPTFSREAEPTLEPPSTMLITHISAHFKTFVAYSTGPQSVVLIGNINTGNLVHPPNEELKPTMIPYLQYQSVISVVIGDYHYGALTSAGKLLTWGAFSNGALGLGDPTKIEDGQPGGFRTREERLAVMDARGHMPFSPPDVRVPTEVKFDHMEKSKKEKSCFVATAGGWHTGALVVDLEPEDESEEEEEEALDMPGAFPTTEALPPAEPAAHAIPLIRIRGGMMPFRIGFAGRGLARGHAGLGGAIGRGGPNAGRGGAPQ</sequence>
<dbReference type="Proteomes" id="UP000309038">
    <property type="component" value="Unassembled WGS sequence"/>
</dbReference>
<dbReference type="Gene3D" id="2.130.10.30">
    <property type="entry name" value="Regulator of chromosome condensation 1/beta-lactamase-inhibitor protein II"/>
    <property type="match status" value="2"/>
</dbReference>
<dbReference type="GO" id="GO:0044877">
    <property type="term" value="F:protein-containing complex binding"/>
    <property type="evidence" value="ECO:0007669"/>
    <property type="project" value="InterPro"/>
</dbReference>
<dbReference type="Pfam" id="PF02259">
    <property type="entry name" value="FAT"/>
    <property type="match status" value="1"/>
</dbReference>
<keyword evidence="5 12" id="KW-0547">Nucleotide-binding</keyword>
<evidence type="ECO:0000256" key="2">
    <source>
        <dbReference type="ARBA" id="ARBA00022527"/>
    </source>
</evidence>
<evidence type="ECO:0000259" key="15">
    <source>
        <dbReference type="PROSITE" id="PS51189"/>
    </source>
</evidence>
<dbReference type="InterPro" id="IPR003152">
    <property type="entry name" value="FATC_dom"/>
</dbReference>
<dbReference type="GO" id="GO:0106310">
    <property type="term" value="F:protein serine kinase activity"/>
    <property type="evidence" value="ECO:0007669"/>
    <property type="project" value="RHEA"/>
</dbReference>
<comment type="caution">
    <text evidence="17">The sequence shown here is derived from an EMBL/GenBank/DDBJ whole genome shotgun (WGS) entry which is preliminary data.</text>
</comment>
<dbReference type="SMART" id="SM01343">
    <property type="entry name" value="FATC"/>
    <property type="match status" value="1"/>
</dbReference>
<evidence type="ECO:0000256" key="7">
    <source>
        <dbReference type="ARBA" id="ARBA00022840"/>
    </source>
</evidence>
<keyword evidence="2 12" id="KW-0723">Serine/threonine-protein kinase</keyword>
<dbReference type="InterPro" id="IPR024585">
    <property type="entry name" value="mTOR_dom"/>
</dbReference>
<dbReference type="Gene3D" id="1.25.40.10">
    <property type="entry name" value="Tetratricopeptide repeat domain"/>
    <property type="match status" value="1"/>
</dbReference>
<dbReference type="SMART" id="SM01346">
    <property type="entry name" value="DUF3385"/>
    <property type="match status" value="1"/>
</dbReference>
<dbReference type="InterPro" id="IPR000408">
    <property type="entry name" value="Reg_chr_condens"/>
</dbReference>
<dbReference type="InterPro" id="IPR016024">
    <property type="entry name" value="ARM-type_fold"/>
</dbReference>
<dbReference type="FunFam" id="1.20.120.150:FF:000001">
    <property type="entry name" value="Serine/threonine-protein kinase TOR"/>
    <property type="match status" value="1"/>
</dbReference>
<evidence type="ECO:0000313" key="17">
    <source>
        <dbReference type="EMBL" id="THG98269.1"/>
    </source>
</evidence>
<comment type="catalytic activity">
    <reaction evidence="9 12">
        <text>L-threonyl-[protein] + ATP = O-phospho-L-threonyl-[protein] + ADP + H(+)</text>
        <dbReference type="Rhea" id="RHEA:46608"/>
        <dbReference type="Rhea" id="RHEA-COMP:11060"/>
        <dbReference type="Rhea" id="RHEA-COMP:11605"/>
        <dbReference type="ChEBI" id="CHEBI:15378"/>
        <dbReference type="ChEBI" id="CHEBI:30013"/>
        <dbReference type="ChEBI" id="CHEBI:30616"/>
        <dbReference type="ChEBI" id="CHEBI:61977"/>
        <dbReference type="ChEBI" id="CHEBI:456216"/>
        <dbReference type="EC" id="2.7.11.1"/>
    </reaction>
</comment>
<dbReference type="InterPro" id="IPR003151">
    <property type="entry name" value="PIK-rel_kinase_FAT"/>
</dbReference>
<evidence type="ECO:0000256" key="8">
    <source>
        <dbReference type="ARBA" id="ARBA00023306"/>
    </source>
</evidence>
<accession>A0A4S4KNF8</accession>
<evidence type="ECO:0000259" key="16">
    <source>
        <dbReference type="PROSITE" id="PS51190"/>
    </source>
</evidence>
<feature type="repeat" description="RCC1" evidence="11">
    <location>
        <begin position="2419"/>
        <end position="2507"/>
    </location>
</feature>
<dbReference type="SMART" id="SM00146">
    <property type="entry name" value="PI3Kc"/>
    <property type="match status" value="1"/>
</dbReference>
<dbReference type="InterPro" id="IPR036738">
    <property type="entry name" value="FRB_sf"/>
</dbReference>
<dbReference type="GO" id="GO:0005524">
    <property type="term" value="F:ATP binding"/>
    <property type="evidence" value="ECO:0007669"/>
    <property type="project" value="UniProtKB-KW"/>
</dbReference>
<gene>
    <name evidence="17" type="ORF">EW026_g3893</name>
</gene>
<dbReference type="InterPro" id="IPR009091">
    <property type="entry name" value="RCC1/BLIP-II"/>
</dbReference>
<reference evidence="17 18" key="1">
    <citation type="submission" date="2019-02" db="EMBL/GenBank/DDBJ databases">
        <title>Genome sequencing of the rare red list fungi Phlebia centrifuga.</title>
        <authorList>
            <person name="Buettner E."/>
            <person name="Kellner H."/>
        </authorList>
    </citation>
    <scope>NUCLEOTIDE SEQUENCE [LARGE SCALE GENOMIC DNA]</scope>
    <source>
        <strain evidence="17 18">DSM 108282</strain>
    </source>
</reference>
<dbReference type="PROSITE" id="PS00915">
    <property type="entry name" value="PI3_4_KINASE_1"/>
    <property type="match status" value="1"/>
</dbReference>
<dbReference type="GO" id="GO:0031931">
    <property type="term" value="C:TORC1 complex"/>
    <property type="evidence" value="ECO:0007669"/>
    <property type="project" value="TreeGrafter"/>
</dbReference>
<protein>
    <recommendedName>
        <fullName evidence="12">Serine/threonine-protein kinase TOR</fullName>
        <ecNumber evidence="12">2.7.11.1</ecNumber>
    </recommendedName>
</protein>
<dbReference type="GO" id="GO:0004674">
    <property type="term" value="F:protein serine/threonine kinase activity"/>
    <property type="evidence" value="ECO:0007669"/>
    <property type="project" value="UniProtKB-KW"/>
</dbReference>
<evidence type="ECO:0000256" key="1">
    <source>
        <dbReference type="ARBA" id="ARBA00011031"/>
    </source>
</evidence>
<evidence type="ECO:0000256" key="5">
    <source>
        <dbReference type="ARBA" id="ARBA00022741"/>
    </source>
</evidence>
<keyword evidence="3 12" id="KW-0808">Transferase</keyword>
<dbReference type="SUPFAM" id="SSF48371">
    <property type="entry name" value="ARM repeat"/>
    <property type="match status" value="1"/>
</dbReference>
<dbReference type="InterPro" id="IPR011989">
    <property type="entry name" value="ARM-like"/>
</dbReference>
<dbReference type="GO" id="GO:0038202">
    <property type="term" value="P:TORC1 signaling"/>
    <property type="evidence" value="ECO:0007669"/>
    <property type="project" value="TreeGrafter"/>
</dbReference>
<dbReference type="SUPFAM" id="SSF50985">
    <property type="entry name" value="RCC1/BLIP-II"/>
    <property type="match status" value="1"/>
</dbReference>
<evidence type="ECO:0000259" key="14">
    <source>
        <dbReference type="PROSITE" id="PS50290"/>
    </source>
</evidence>
<dbReference type="GO" id="GO:0080090">
    <property type="term" value="P:regulation of primary metabolic process"/>
    <property type="evidence" value="ECO:0007669"/>
    <property type="project" value="UniProtKB-ARBA"/>
</dbReference>
<feature type="domain" description="FAT" evidence="15">
    <location>
        <begin position="963"/>
        <end position="1516"/>
    </location>
</feature>
<evidence type="ECO:0000256" key="4">
    <source>
        <dbReference type="ARBA" id="ARBA00022737"/>
    </source>
</evidence>
<dbReference type="Pfam" id="PF02260">
    <property type="entry name" value="FATC"/>
    <property type="match status" value="1"/>
</dbReference>
<dbReference type="PANTHER" id="PTHR11139">
    <property type="entry name" value="ATAXIA TELANGIECTASIA MUTATED ATM -RELATED"/>
    <property type="match status" value="1"/>
</dbReference>
<dbReference type="PROSITE" id="PS00916">
    <property type="entry name" value="PI3_4_KINASE_2"/>
    <property type="match status" value="1"/>
</dbReference>
<dbReference type="SUPFAM" id="SSF56112">
    <property type="entry name" value="Protein kinase-like (PK-like)"/>
    <property type="match status" value="1"/>
</dbReference>
<dbReference type="SUPFAM" id="SSF47212">
    <property type="entry name" value="FKBP12-rapamycin-binding domain of FKBP-rapamycin-associated protein (FRAP)"/>
    <property type="match status" value="1"/>
</dbReference>
<feature type="region of interest" description="Disordered" evidence="13">
    <location>
        <begin position="2510"/>
        <end position="2537"/>
    </location>
</feature>
<dbReference type="Gene3D" id="3.30.1010.10">
    <property type="entry name" value="Phosphatidylinositol 3-kinase Catalytic Subunit, Chain A, domain 4"/>
    <property type="match status" value="1"/>
</dbReference>
<dbReference type="Gene3D" id="1.25.10.10">
    <property type="entry name" value="Leucine-rich Repeat Variant"/>
    <property type="match status" value="2"/>
</dbReference>
<evidence type="ECO:0000256" key="10">
    <source>
        <dbReference type="ARBA" id="ARBA00048679"/>
    </source>
</evidence>
<dbReference type="Pfam" id="PF00454">
    <property type="entry name" value="PI3_PI4_kinase"/>
    <property type="match status" value="1"/>
</dbReference>
<dbReference type="InterPro" id="IPR009076">
    <property type="entry name" value="FRB_dom"/>
</dbReference>
<dbReference type="InterPro" id="IPR026683">
    <property type="entry name" value="TOR_cat"/>
</dbReference>
<dbReference type="PROSITE" id="PS50290">
    <property type="entry name" value="PI3_4_KINASE_3"/>
    <property type="match status" value="1"/>
</dbReference>
<dbReference type="GO" id="GO:0031932">
    <property type="term" value="C:TORC2 complex"/>
    <property type="evidence" value="ECO:0007669"/>
    <property type="project" value="TreeGrafter"/>
</dbReference>
<evidence type="ECO:0000256" key="6">
    <source>
        <dbReference type="ARBA" id="ARBA00022777"/>
    </source>
</evidence>